<evidence type="ECO:0000313" key="3">
    <source>
        <dbReference type="EMBL" id="OCL07274.1"/>
    </source>
</evidence>
<keyword evidence="4" id="KW-1185">Reference proteome</keyword>
<sequence>MQPILYQNVECSVTLIDIPTSIAAAQGALYCRVTDTLLSSRPQEEPFPSPEPKTPVAATKIVKNTVDQELHLMYKGIIEKALAEIRQNVHGRWCLTRKLMQQTSSNLKERKANTASSAGAGDLENMETKLSQALESLQDQRGGTGGGISSLVPSLSPCSEPGSGKPDSWVMSYVAIDHEDEECLQDGGTLKKYQELWEPSFHNASNELLEVSVFEASNPSAPSTSPLVFKIPPRATFFLHDCTQPGSFRAEFRDITQDYDLPLRFDFILLDPPWPNSSVRRRSAYVTQPTVNDIKKMILRMDLDTYMKRSGLVGIWITNKPALRSMVLGPGGLFERLGVSLIEEWIWIKTTASGEPVFSLDSAWRKPYEVLLLGRVASDPWIGTEAVPDIQRRVIAGVPDLHSRKPCLKELIGLFMPETTEYSALEIFSRYLVAGWCSWGNEVLKFNWQGYWVTASLEESTYLAAEMDYDMEQ</sequence>
<evidence type="ECO:0000256" key="1">
    <source>
        <dbReference type="PROSITE-ProRule" id="PRU00489"/>
    </source>
</evidence>
<dbReference type="Proteomes" id="UP000250140">
    <property type="component" value="Unassembled WGS sequence"/>
</dbReference>
<reference evidence="3 4" key="1">
    <citation type="journal article" date="2016" name="Nat. Commun.">
        <title>Ectomycorrhizal ecology is imprinted in the genome of the dominant symbiotic fungus Cenococcum geophilum.</title>
        <authorList>
            <consortium name="DOE Joint Genome Institute"/>
            <person name="Peter M."/>
            <person name="Kohler A."/>
            <person name="Ohm R.A."/>
            <person name="Kuo A."/>
            <person name="Krutzmann J."/>
            <person name="Morin E."/>
            <person name="Arend M."/>
            <person name="Barry K.W."/>
            <person name="Binder M."/>
            <person name="Choi C."/>
            <person name="Clum A."/>
            <person name="Copeland A."/>
            <person name="Grisel N."/>
            <person name="Haridas S."/>
            <person name="Kipfer T."/>
            <person name="LaButti K."/>
            <person name="Lindquist E."/>
            <person name="Lipzen A."/>
            <person name="Maire R."/>
            <person name="Meier B."/>
            <person name="Mihaltcheva S."/>
            <person name="Molinier V."/>
            <person name="Murat C."/>
            <person name="Poggeler S."/>
            <person name="Quandt C.A."/>
            <person name="Sperisen C."/>
            <person name="Tritt A."/>
            <person name="Tisserant E."/>
            <person name="Crous P.W."/>
            <person name="Henrissat B."/>
            <person name="Nehls U."/>
            <person name="Egli S."/>
            <person name="Spatafora J.W."/>
            <person name="Grigoriev I.V."/>
            <person name="Martin F.M."/>
        </authorList>
    </citation>
    <scope>NUCLEOTIDE SEQUENCE [LARGE SCALE GENOMIC DNA]</scope>
    <source>
        <strain evidence="3 4">CBS 207.34</strain>
    </source>
</reference>
<comment type="similarity">
    <text evidence="1">Belongs to the MT-A70-like family.</text>
</comment>
<proteinExistence type="inferred from homology"/>
<dbReference type="OrthoDB" id="61116at2759"/>
<feature type="region of interest" description="Disordered" evidence="2">
    <location>
        <begin position="139"/>
        <end position="164"/>
    </location>
</feature>
<dbReference type="GO" id="GO:0008168">
    <property type="term" value="F:methyltransferase activity"/>
    <property type="evidence" value="ECO:0007669"/>
    <property type="project" value="TreeGrafter"/>
</dbReference>
<dbReference type="Pfam" id="PF05063">
    <property type="entry name" value="MT-A70"/>
    <property type="match status" value="1"/>
</dbReference>
<dbReference type="PANTHER" id="PTHR12829:SF4">
    <property type="entry name" value="N(6)-ADENINE-SPECIFIC METHYLTRANSFERASE METTL4"/>
    <property type="match status" value="1"/>
</dbReference>
<evidence type="ECO:0000256" key="2">
    <source>
        <dbReference type="SAM" id="MobiDB-lite"/>
    </source>
</evidence>
<dbReference type="PROSITE" id="PS51143">
    <property type="entry name" value="MT_A70"/>
    <property type="match status" value="1"/>
</dbReference>
<protein>
    <submittedName>
        <fullName evidence="3">MT-A70-domain-containing protein</fullName>
    </submittedName>
</protein>
<feature type="region of interest" description="Disordered" evidence="2">
    <location>
        <begin position="105"/>
        <end position="124"/>
    </location>
</feature>
<dbReference type="PANTHER" id="PTHR12829">
    <property type="entry name" value="N6-ADENOSINE-METHYLTRANSFERASE"/>
    <property type="match status" value="1"/>
</dbReference>
<gene>
    <name evidence="3" type="ORF">AOQ84DRAFT_61922</name>
</gene>
<dbReference type="GO" id="GO:0005634">
    <property type="term" value="C:nucleus"/>
    <property type="evidence" value="ECO:0007669"/>
    <property type="project" value="TreeGrafter"/>
</dbReference>
<dbReference type="InterPro" id="IPR007757">
    <property type="entry name" value="MT-A70-like"/>
</dbReference>
<accession>A0A8E2JRW8</accession>
<evidence type="ECO:0000313" key="4">
    <source>
        <dbReference type="Proteomes" id="UP000250140"/>
    </source>
</evidence>
<dbReference type="AlphaFoldDB" id="A0A8E2JRW8"/>
<dbReference type="EMBL" id="KV749903">
    <property type="protein sequence ID" value="OCL07274.1"/>
    <property type="molecule type" value="Genomic_DNA"/>
</dbReference>
<name>A0A8E2JRW8_9PEZI</name>
<organism evidence="3 4">
    <name type="scientific">Glonium stellatum</name>
    <dbReference type="NCBI Taxonomy" id="574774"/>
    <lineage>
        <taxon>Eukaryota</taxon>
        <taxon>Fungi</taxon>
        <taxon>Dikarya</taxon>
        <taxon>Ascomycota</taxon>
        <taxon>Pezizomycotina</taxon>
        <taxon>Dothideomycetes</taxon>
        <taxon>Pleosporomycetidae</taxon>
        <taxon>Gloniales</taxon>
        <taxon>Gloniaceae</taxon>
        <taxon>Glonium</taxon>
    </lineage>
</organism>